<dbReference type="PANTHER" id="PTHR14614">
    <property type="entry name" value="HEPATOCELLULAR CARCINOMA-ASSOCIATED ANTIGEN"/>
    <property type="match status" value="1"/>
</dbReference>
<evidence type="ECO:0000313" key="1">
    <source>
        <dbReference type="EMBL" id="CCA18814.1"/>
    </source>
</evidence>
<organism evidence="1">
    <name type="scientific">Albugo laibachii Nc14</name>
    <dbReference type="NCBI Taxonomy" id="890382"/>
    <lineage>
        <taxon>Eukaryota</taxon>
        <taxon>Sar</taxon>
        <taxon>Stramenopiles</taxon>
        <taxon>Oomycota</taxon>
        <taxon>Peronosporomycetes</taxon>
        <taxon>Albuginales</taxon>
        <taxon>Albuginaceae</taxon>
        <taxon>Albugo</taxon>
    </lineage>
</organism>
<name>F0WCA0_9STRA</name>
<accession>F0WCA0</accession>
<dbReference type="EMBL" id="FR824102">
    <property type="protein sequence ID" value="CCA18814.1"/>
    <property type="molecule type" value="Genomic_DNA"/>
</dbReference>
<dbReference type="CDD" id="cd02440">
    <property type="entry name" value="AdoMet_MTases"/>
    <property type="match status" value="1"/>
</dbReference>
<protein>
    <submittedName>
        <fullName evidence="1">Uncharacterized protein AlNc14C57G4283</fullName>
    </submittedName>
</protein>
<sequence>MEVEIIEWIHQTCEKKHSEDEIDLYFGLFVWPSAKFLTQFLARNLEILNWKVILELGCGPALPTIFAARHGCVKHAYATDSSRNPEVRLNVEANLRQNQLGSNASYFCLDWGLPSFSQLKGLPDGKSPDILLAADCMYEPKYYDKILGTIAFFFDANPLCVCYLSYQLRDLNDSIALLLNRWEMEAIQIDRDTFWSESDQQNRPIPSIDSLYLFRIHRTAIS</sequence>
<dbReference type="GO" id="GO:0005737">
    <property type="term" value="C:cytoplasm"/>
    <property type="evidence" value="ECO:0007669"/>
    <property type="project" value="TreeGrafter"/>
</dbReference>
<reference evidence="1" key="2">
    <citation type="submission" date="2011-02" db="EMBL/GenBank/DDBJ databases">
        <authorList>
            <person name="MacLean D."/>
        </authorList>
    </citation>
    <scope>NUCLEOTIDE SEQUENCE</scope>
</reference>
<dbReference type="HOGENOM" id="CLU_082022_0_0_1"/>
<proteinExistence type="predicted"/>
<gene>
    <name evidence="1" type="primary">AlNc14C57G4283</name>
    <name evidence="1" type="ORF">ALNC14_049570</name>
</gene>
<dbReference type="PANTHER" id="PTHR14614:SF165">
    <property type="entry name" value="FAM86 N-TERMINAL DOMAIN-CONTAINING PROTEIN"/>
    <property type="match status" value="1"/>
</dbReference>
<dbReference type="GO" id="GO:0005634">
    <property type="term" value="C:nucleus"/>
    <property type="evidence" value="ECO:0007669"/>
    <property type="project" value="TreeGrafter"/>
</dbReference>
<dbReference type="Pfam" id="PF10294">
    <property type="entry name" value="Methyltransf_16"/>
    <property type="match status" value="1"/>
</dbReference>
<dbReference type="AlphaFoldDB" id="F0WCA0"/>
<dbReference type="InterPro" id="IPR029063">
    <property type="entry name" value="SAM-dependent_MTases_sf"/>
</dbReference>
<dbReference type="InterPro" id="IPR019410">
    <property type="entry name" value="Methyltransf_16"/>
</dbReference>
<reference evidence="1" key="1">
    <citation type="journal article" date="2011" name="PLoS Biol.">
        <title>Gene gain and loss during evolution of obligate parasitism in the white rust pathogen of Arabidopsis thaliana.</title>
        <authorList>
            <person name="Kemen E."/>
            <person name="Gardiner A."/>
            <person name="Schultz-Larsen T."/>
            <person name="Kemen A.C."/>
            <person name="Balmuth A.L."/>
            <person name="Robert-Seilaniantz A."/>
            <person name="Bailey K."/>
            <person name="Holub E."/>
            <person name="Studholme D.J."/>
            <person name="Maclean D."/>
            <person name="Jones J.D."/>
        </authorList>
    </citation>
    <scope>NUCLEOTIDE SEQUENCE</scope>
</reference>
<dbReference type="SUPFAM" id="SSF53335">
    <property type="entry name" value="S-adenosyl-L-methionine-dependent methyltransferases"/>
    <property type="match status" value="1"/>
</dbReference>
<dbReference type="Gene3D" id="3.40.50.150">
    <property type="entry name" value="Vaccinia Virus protein VP39"/>
    <property type="match status" value="1"/>
</dbReference>